<dbReference type="Gene3D" id="2.40.320.10">
    <property type="entry name" value="Hypothetical Protein Pfu-838710-001"/>
    <property type="match status" value="1"/>
</dbReference>
<proteinExistence type="predicted"/>
<feature type="domain" description="CYTH" evidence="1">
    <location>
        <begin position="2"/>
        <end position="182"/>
    </location>
</feature>
<sequence>MAVEAELKAHVRHPDAVHERLASRAEEQVQIYRDRYFDQPTGELTAQDYEVRLRTVEDECSAKTVLTFKEPAVHTSGSKPEYETEVADGASVAALLNGLGLIERIAFSKHCRNYRFIESGYELLATLVHVPELEGTFLEVETQVGRTEDVPAGLAVVRAVLNSLCVVEDDLTTEQYTDAVAARRARTANVE</sequence>
<reference evidence="3" key="1">
    <citation type="submission" date="2016-10" db="EMBL/GenBank/DDBJ databases">
        <authorList>
            <person name="Varghese N."/>
            <person name="Submissions S."/>
        </authorList>
    </citation>
    <scope>NUCLEOTIDE SEQUENCE [LARGE SCALE GENOMIC DNA]</scope>
    <source>
        <strain evidence="3">DSM 45004</strain>
    </source>
</reference>
<organism evidence="2 3">
    <name type="scientific">Actinopolyspora alba</name>
    <dbReference type="NCBI Taxonomy" id="673379"/>
    <lineage>
        <taxon>Bacteria</taxon>
        <taxon>Bacillati</taxon>
        <taxon>Actinomycetota</taxon>
        <taxon>Actinomycetes</taxon>
        <taxon>Actinopolysporales</taxon>
        <taxon>Actinopolysporaceae</taxon>
        <taxon>Actinopolyspora</taxon>
        <taxon>Actinopolyspora alba group</taxon>
    </lineage>
</organism>
<dbReference type="Proteomes" id="UP000198716">
    <property type="component" value="Unassembled WGS sequence"/>
</dbReference>
<dbReference type="PANTHER" id="PTHR21028:SF2">
    <property type="entry name" value="CYTH DOMAIN-CONTAINING PROTEIN"/>
    <property type="match status" value="1"/>
</dbReference>
<name>A0A1I1VDB4_9ACTN</name>
<dbReference type="Pfam" id="PF01928">
    <property type="entry name" value="CYTH"/>
    <property type="match status" value="1"/>
</dbReference>
<dbReference type="AlphaFoldDB" id="A0A1I1VDB4"/>
<dbReference type="CDD" id="cd07890">
    <property type="entry name" value="CYTH-like_AC_IV-like"/>
    <property type="match status" value="1"/>
</dbReference>
<dbReference type="RefSeq" id="WP_092924837.1">
    <property type="nucleotide sequence ID" value="NZ_FOMZ01000003.1"/>
</dbReference>
<gene>
    <name evidence="2" type="ORF">SAMN04487819_103271</name>
</gene>
<keyword evidence="3" id="KW-1185">Reference proteome</keyword>
<dbReference type="SUPFAM" id="SSF55154">
    <property type="entry name" value="CYTH-like phosphatases"/>
    <property type="match status" value="1"/>
</dbReference>
<dbReference type="InterPro" id="IPR008173">
    <property type="entry name" value="Adenylyl_cyclase_CyaB"/>
</dbReference>
<protein>
    <submittedName>
        <fullName evidence="2">Adenylate cyclase, class 2</fullName>
    </submittedName>
</protein>
<dbReference type="SMART" id="SM01118">
    <property type="entry name" value="CYTH"/>
    <property type="match status" value="1"/>
</dbReference>
<dbReference type="InterPro" id="IPR023577">
    <property type="entry name" value="CYTH_domain"/>
</dbReference>
<dbReference type="InterPro" id="IPR033469">
    <property type="entry name" value="CYTH-like_dom_sf"/>
</dbReference>
<dbReference type="PROSITE" id="PS51707">
    <property type="entry name" value="CYTH"/>
    <property type="match status" value="1"/>
</dbReference>
<evidence type="ECO:0000259" key="1">
    <source>
        <dbReference type="PROSITE" id="PS51707"/>
    </source>
</evidence>
<dbReference type="EMBL" id="FOMZ01000003">
    <property type="protein sequence ID" value="SFD80755.1"/>
    <property type="molecule type" value="Genomic_DNA"/>
</dbReference>
<dbReference type="PANTHER" id="PTHR21028">
    <property type="entry name" value="SI:CH211-156B7.4"/>
    <property type="match status" value="1"/>
</dbReference>
<evidence type="ECO:0000313" key="3">
    <source>
        <dbReference type="Proteomes" id="UP000198716"/>
    </source>
</evidence>
<evidence type="ECO:0000313" key="2">
    <source>
        <dbReference type="EMBL" id="SFD80755.1"/>
    </source>
</evidence>
<accession>A0A1I1VDB4</accession>